<keyword evidence="4" id="KW-1185">Reference proteome</keyword>
<dbReference type="OrthoDB" id="3721275at2"/>
<feature type="transmembrane region" description="Helical" evidence="2">
    <location>
        <begin position="62"/>
        <end position="81"/>
    </location>
</feature>
<dbReference type="AlphaFoldDB" id="A0A255GBG8"/>
<dbReference type="EMBL" id="NMVO01000013">
    <property type="protein sequence ID" value="OYO13258.1"/>
    <property type="molecule type" value="Genomic_DNA"/>
</dbReference>
<feature type="compositionally biased region" description="Pro residues" evidence="1">
    <location>
        <begin position="26"/>
        <end position="37"/>
    </location>
</feature>
<dbReference type="Proteomes" id="UP000215896">
    <property type="component" value="Unassembled WGS sequence"/>
</dbReference>
<evidence type="ECO:0008006" key="5">
    <source>
        <dbReference type="Google" id="ProtNLM"/>
    </source>
</evidence>
<feature type="compositionally biased region" description="Basic and acidic residues" evidence="1">
    <location>
        <begin position="10"/>
        <end position="19"/>
    </location>
</feature>
<keyword evidence="2" id="KW-1133">Transmembrane helix</keyword>
<feature type="region of interest" description="Disordered" evidence="1">
    <location>
        <begin position="1"/>
        <end position="55"/>
    </location>
</feature>
<keyword evidence="2" id="KW-0472">Membrane</keyword>
<reference evidence="3 4" key="1">
    <citation type="submission" date="2017-07" db="EMBL/GenBank/DDBJ databases">
        <title>Draft whole genome sequences of clinical Proprionibacteriaceae strains.</title>
        <authorList>
            <person name="Bernier A.-M."/>
            <person name="Bernard K."/>
            <person name="Domingo M.-C."/>
        </authorList>
    </citation>
    <scope>NUCLEOTIDE SEQUENCE [LARGE SCALE GENOMIC DNA]</scope>
    <source>
        <strain evidence="3 4">NML 030167</strain>
    </source>
</reference>
<gene>
    <name evidence="3" type="ORF">CGZ94_09655</name>
</gene>
<evidence type="ECO:0000256" key="1">
    <source>
        <dbReference type="SAM" id="MobiDB-lite"/>
    </source>
</evidence>
<accession>A0A4R6LRC4</accession>
<proteinExistence type="predicted"/>
<protein>
    <recommendedName>
        <fullName evidence="5">DUF4878 domain-containing protein</fullName>
    </recommendedName>
</protein>
<accession>A0A255GBG8</accession>
<name>A0A255GBG8_9ACTN</name>
<keyword evidence="2" id="KW-0812">Transmembrane</keyword>
<evidence type="ECO:0000313" key="4">
    <source>
        <dbReference type="Proteomes" id="UP000215896"/>
    </source>
</evidence>
<dbReference type="RefSeq" id="WP_094405525.1">
    <property type="nucleotide sequence ID" value="NZ_NMVO01000013.1"/>
</dbReference>
<evidence type="ECO:0000256" key="2">
    <source>
        <dbReference type="SAM" id="Phobius"/>
    </source>
</evidence>
<organism evidence="3 4">
    <name type="scientific">Enemella evansiae</name>
    <dbReference type="NCBI Taxonomy" id="2016499"/>
    <lineage>
        <taxon>Bacteria</taxon>
        <taxon>Bacillati</taxon>
        <taxon>Actinomycetota</taxon>
        <taxon>Actinomycetes</taxon>
        <taxon>Propionibacteriales</taxon>
        <taxon>Propionibacteriaceae</taxon>
        <taxon>Enemella</taxon>
    </lineage>
</organism>
<sequence length="374" mass="39675">MTERSPFARPEPDEPEPRPSRSAGPAPEPPTEPPSTEPPSAGEPLWQPDPTAGRARRRRPGLWAAVGVLALALLIGTAFGVRTLLAPAASTSQAGPADQATAYLQALAAGDADRALALSFVKGSGPLVSKDHLQQNRPQISDITVIDAGSGDPAGTDVVLGYKLAGKDVRGTFPMFQNPQRQWQLRRGSVQLRVAPTPQMVPVLLDGRKLDSNSYSYLVDVFPGTHTLSTGSKWLDFTTPQVTVTGLTDPPAVDAATAPTAAYAGAAKQQVSERIKGCVASSELAPAGCPWARKARADQPVRPGSVSYQLLSQQISVGKPGSTDAIARGEVQLRLRMSSSSRINGSYQSDTEEFDVRSRYAMDLLSAGPDFVWE</sequence>
<evidence type="ECO:0000313" key="3">
    <source>
        <dbReference type="EMBL" id="OYO13258.1"/>
    </source>
</evidence>
<comment type="caution">
    <text evidence="3">The sequence shown here is derived from an EMBL/GenBank/DDBJ whole genome shotgun (WGS) entry which is preliminary data.</text>
</comment>